<evidence type="ECO:0000313" key="2">
    <source>
        <dbReference type="Proteomes" id="UP001153076"/>
    </source>
</evidence>
<reference evidence="1" key="1">
    <citation type="submission" date="2022-04" db="EMBL/GenBank/DDBJ databases">
        <title>Carnegiea gigantea Genome sequencing and assembly v2.</title>
        <authorList>
            <person name="Copetti D."/>
            <person name="Sanderson M.J."/>
            <person name="Burquez A."/>
            <person name="Wojciechowski M.F."/>
        </authorList>
    </citation>
    <scope>NUCLEOTIDE SEQUENCE</scope>
    <source>
        <strain evidence="1">SGP5-SGP5p</strain>
        <tissue evidence="1">Aerial part</tissue>
    </source>
</reference>
<accession>A0A9Q1JV10</accession>
<dbReference type="AlphaFoldDB" id="A0A9Q1JV10"/>
<comment type="caution">
    <text evidence="1">The sequence shown here is derived from an EMBL/GenBank/DDBJ whole genome shotgun (WGS) entry which is preliminary data.</text>
</comment>
<organism evidence="1 2">
    <name type="scientific">Carnegiea gigantea</name>
    <dbReference type="NCBI Taxonomy" id="171969"/>
    <lineage>
        <taxon>Eukaryota</taxon>
        <taxon>Viridiplantae</taxon>
        <taxon>Streptophyta</taxon>
        <taxon>Embryophyta</taxon>
        <taxon>Tracheophyta</taxon>
        <taxon>Spermatophyta</taxon>
        <taxon>Magnoliopsida</taxon>
        <taxon>eudicotyledons</taxon>
        <taxon>Gunneridae</taxon>
        <taxon>Pentapetalae</taxon>
        <taxon>Caryophyllales</taxon>
        <taxon>Cactineae</taxon>
        <taxon>Cactaceae</taxon>
        <taxon>Cactoideae</taxon>
        <taxon>Echinocereeae</taxon>
        <taxon>Carnegiea</taxon>
    </lineage>
</organism>
<dbReference type="EMBL" id="JAKOGI010000662">
    <property type="protein sequence ID" value="KAJ8431786.1"/>
    <property type="molecule type" value="Genomic_DNA"/>
</dbReference>
<name>A0A9Q1JV10_9CARY</name>
<evidence type="ECO:0000313" key="1">
    <source>
        <dbReference type="EMBL" id="KAJ8431786.1"/>
    </source>
</evidence>
<protein>
    <submittedName>
        <fullName evidence="1">Uncharacterized protein</fullName>
    </submittedName>
</protein>
<sequence>MWVVGVHCSAPPHFSSPYSTSSFLDLATETTYNDDVSPKLQLLEMSIGLEEAWQNLTLTEYEEKVVIIDDEEDNTKEEQIALRLLGRLHMEIFFNARAMKPILRNIAEEKRLFSSFQKAKANSSARTKLTFDNSTYDKQNKMPDSGCSKTSSTSMIIETKRAVEVGAEAFKHKQSDMKFPKASDCKIRIIEKQSEASPSSNVQAESNLPWLVGGDLNEIFYHGEKKGGPPKTQATTDNFQSYFIDNGLFDLECSRYDFTWSNYQENGAIVEE</sequence>
<dbReference type="InterPro" id="IPR036691">
    <property type="entry name" value="Endo/exonu/phosph_ase_sf"/>
</dbReference>
<dbReference type="SUPFAM" id="SSF56219">
    <property type="entry name" value="DNase I-like"/>
    <property type="match status" value="1"/>
</dbReference>
<keyword evidence="2" id="KW-1185">Reference proteome</keyword>
<dbReference type="Proteomes" id="UP001153076">
    <property type="component" value="Unassembled WGS sequence"/>
</dbReference>
<proteinExistence type="predicted"/>
<gene>
    <name evidence="1" type="ORF">Cgig2_026663</name>
</gene>